<evidence type="ECO:0000256" key="1">
    <source>
        <dbReference type="SAM" id="MobiDB-lite"/>
    </source>
</evidence>
<dbReference type="Proteomes" id="UP001611162">
    <property type="component" value="Unassembled WGS sequence"/>
</dbReference>
<evidence type="ECO:0000313" key="2">
    <source>
        <dbReference type="EMBL" id="MFI0914224.1"/>
    </source>
</evidence>
<protein>
    <submittedName>
        <fullName evidence="2">Uncharacterized protein</fullName>
    </submittedName>
</protein>
<dbReference type="EMBL" id="JBIRRB010000011">
    <property type="protein sequence ID" value="MFI0914224.1"/>
    <property type="molecule type" value="Genomic_DNA"/>
</dbReference>
<accession>A0ABW7T9P0</accession>
<organism evidence="2 3">
    <name type="scientific">Streptomyces abikoensis</name>
    <dbReference type="NCBI Taxonomy" id="97398"/>
    <lineage>
        <taxon>Bacteria</taxon>
        <taxon>Bacillati</taxon>
        <taxon>Actinomycetota</taxon>
        <taxon>Actinomycetes</taxon>
        <taxon>Kitasatosporales</taxon>
        <taxon>Streptomycetaceae</taxon>
        <taxon>Streptomyces</taxon>
    </lineage>
</organism>
<evidence type="ECO:0000313" key="3">
    <source>
        <dbReference type="Proteomes" id="UP001611162"/>
    </source>
</evidence>
<feature type="compositionally biased region" description="Basic and acidic residues" evidence="1">
    <location>
        <begin position="70"/>
        <end position="81"/>
    </location>
</feature>
<proteinExistence type="predicted"/>
<feature type="compositionally biased region" description="Basic residues" evidence="1">
    <location>
        <begin position="82"/>
        <end position="91"/>
    </location>
</feature>
<feature type="region of interest" description="Disordered" evidence="1">
    <location>
        <begin position="1"/>
        <end position="22"/>
    </location>
</feature>
<gene>
    <name evidence="2" type="ORF">ACH4TF_27780</name>
</gene>
<feature type="region of interest" description="Disordered" evidence="1">
    <location>
        <begin position="42"/>
        <end position="91"/>
    </location>
</feature>
<dbReference type="RefSeq" id="WP_397614240.1">
    <property type="nucleotide sequence ID" value="NZ_JBIRRB010000011.1"/>
</dbReference>
<comment type="caution">
    <text evidence="2">The sequence shown here is derived from an EMBL/GenBank/DDBJ whole genome shotgun (WGS) entry which is preliminary data.</text>
</comment>
<reference evidence="2 3" key="1">
    <citation type="submission" date="2024-10" db="EMBL/GenBank/DDBJ databases">
        <title>The Natural Products Discovery Center: Release of the First 8490 Sequenced Strains for Exploring Actinobacteria Biosynthetic Diversity.</title>
        <authorList>
            <person name="Kalkreuter E."/>
            <person name="Kautsar S.A."/>
            <person name="Yang D."/>
            <person name="Bader C.D."/>
            <person name="Teijaro C.N."/>
            <person name="Fluegel L."/>
            <person name="Davis C.M."/>
            <person name="Simpson J.R."/>
            <person name="Lauterbach L."/>
            <person name="Steele A.D."/>
            <person name="Gui C."/>
            <person name="Meng S."/>
            <person name="Li G."/>
            <person name="Viehrig K."/>
            <person name="Ye F."/>
            <person name="Su P."/>
            <person name="Kiefer A.F."/>
            <person name="Nichols A."/>
            <person name="Cepeda A.J."/>
            <person name="Yan W."/>
            <person name="Fan B."/>
            <person name="Jiang Y."/>
            <person name="Adhikari A."/>
            <person name="Zheng C.-J."/>
            <person name="Schuster L."/>
            <person name="Cowan T.M."/>
            <person name="Smanski M.J."/>
            <person name="Chevrette M.G."/>
            <person name="De Carvalho L.P.S."/>
            <person name="Shen B."/>
        </authorList>
    </citation>
    <scope>NUCLEOTIDE SEQUENCE [LARGE SCALE GENOMIC DNA]</scope>
    <source>
        <strain evidence="2 3">NPDC020979</strain>
    </source>
</reference>
<keyword evidence="3" id="KW-1185">Reference proteome</keyword>
<name>A0ABW7T9P0_9ACTN</name>
<sequence>MPLIRKAQAGSDSHGHTWPEDGAVVEVTDPEQIAALIAIPDGGFSEVTPQGRTTRADDEALPVGAELSEIDPRAEDAEAPRRRGRRPASRE</sequence>